<feature type="compositionally biased region" description="Basic and acidic residues" evidence="1">
    <location>
        <begin position="113"/>
        <end position="123"/>
    </location>
</feature>
<reference evidence="2" key="1">
    <citation type="submission" date="2020-02" db="EMBL/GenBank/DDBJ databases">
        <authorList>
            <person name="Meier V. D."/>
        </authorList>
    </citation>
    <scope>NUCLEOTIDE SEQUENCE</scope>
    <source>
        <strain evidence="2">AVDCRST_MAG83</strain>
    </source>
</reference>
<feature type="compositionally biased region" description="Basic residues" evidence="1">
    <location>
        <begin position="124"/>
        <end position="145"/>
    </location>
</feature>
<evidence type="ECO:0000313" key="2">
    <source>
        <dbReference type="EMBL" id="CAA9235318.1"/>
    </source>
</evidence>
<dbReference type="AlphaFoldDB" id="A0A6J4HWL8"/>
<gene>
    <name evidence="2" type="ORF">AVDCRST_MAG83-1328</name>
</gene>
<organism evidence="2">
    <name type="scientific">uncultured Arthrobacter sp</name>
    <dbReference type="NCBI Taxonomy" id="114050"/>
    <lineage>
        <taxon>Bacteria</taxon>
        <taxon>Bacillati</taxon>
        <taxon>Actinomycetota</taxon>
        <taxon>Actinomycetes</taxon>
        <taxon>Micrococcales</taxon>
        <taxon>Micrococcaceae</taxon>
        <taxon>Arthrobacter</taxon>
        <taxon>environmental samples</taxon>
    </lineage>
</organism>
<sequence>GESKRRRILAQRASSLRSAGLARTAAGTSEERPGFHRAGWAAGGGAVDRLGAVHPHLAGLLRLGRVRHDVPVPPGTDPLRRLLRLQHRPPSAENAGADPRRTSGRVPHRRHPLRADLPGDPRTHLRPRPARPPRPGPRHRPRPHL</sequence>
<dbReference type="EMBL" id="CADCTE010000079">
    <property type="protein sequence ID" value="CAA9235318.1"/>
    <property type="molecule type" value="Genomic_DNA"/>
</dbReference>
<feature type="region of interest" description="Disordered" evidence="1">
    <location>
        <begin position="67"/>
        <end position="145"/>
    </location>
</feature>
<feature type="region of interest" description="Disordered" evidence="1">
    <location>
        <begin position="1"/>
        <end position="34"/>
    </location>
</feature>
<proteinExistence type="predicted"/>
<accession>A0A6J4HWL8</accession>
<feature type="compositionally biased region" description="Basic residues" evidence="1">
    <location>
        <begin position="102"/>
        <end position="112"/>
    </location>
</feature>
<feature type="non-terminal residue" evidence="2">
    <location>
        <position position="1"/>
    </location>
</feature>
<feature type="non-terminal residue" evidence="2">
    <location>
        <position position="145"/>
    </location>
</feature>
<protein>
    <submittedName>
        <fullName evidence="2">Uncharacterized protein</fullName>
    </submittedName>
</protein>
<name>A0A6J4HWL8_9MICC</name>
<evidence type="ECO:0000256" key="1">
    <source>
        <dbReference type="SAM" id="MobiDB-lite"/>
    </source>
</evidence>